<sequence length="169" mass="18840">MAKSQGLHNLESRGLDQLAKDLSGRLDKAMQLGWIDDVLDAYAAIPGIQFGDQVGVISHVIDVVRGLVFKSAQSAYSRDADTLVAVIEQNRDHRLAVYIELVNEPSYSATLAKYTVWKGTLFEVNLKGKAVVCWHPDKDFKPQGALNVMHTKYSQLGRRQRRRDTAAES</sequence>
<accession>A0A2T6C8W3</accession>
<dbReference type="RefSeq" id="WP_146173151.1">
    <property type="nucleotide sequence ID" value="NZ_QBKU01000015.1"/>
</dbReference>
<comment type="caution">
    <text evidence="1">The sequence shown here is derived from an EMBL/GenBank/DDBJ whole genome shotgun (WGS) entry which is preliminary data.</text>
</comment>
<dbReference type="AlphaFoldDB" id="A0A2T6C8W3"/>
<gene>
    <name evidence="1" type="ORF">C8N31_11526</name>
</gene>
<evidence type="ECO:0000313" key="2">
    <source>
        <dbReference type="Proteomes" id="UP000244092"/>
    </source>
</evidence>
<dbReference type="EMBL" id="QBKU01000015">
    <property type="protein sequence ID" value="PTX64757.1"/>
    <property type="molecule type" value="Genomic_DNA"/>
</dbReference>
<proteinExistence type="predicted"/>
<evidence type="ECO:0000313" key="1">
    <source>
        <dbReference type="EMBL" id="PTX64757.1"/>
    </source>
</evidence>
<dbReference type="Proteomes" id="UP000244092">
    <property type="component" value="Unassembled WGS sequence"/>
</dbReference>
<dbReference type="OrthoDB" id="9953784at2"/>
<reference evidence="1 2" key="1">
    <citation type="submission" date="2018-04" db="EMBL/GenBank/DDBJ databases">
        <title>Genomic Encyclopedia of Archaeal and Bacterial Type Strains, Phase II (KMG-II): from individual species to whole genera.</title>
        <authorList>
            <person name="Goeker M."/>
        </authorList>
    </citation>
    <scope>NUCLEOTIDE SEQUENCE [LARGE SCALE GENOMIC DNA]</scope>
    <source>
        <strain evidence="1 2">DSM 12244</strain>
    </source>
</reference>
<name>A0A2T6C8W3_9RHOB</name>
<protein>
    <submittedName>
        <fullName evidence="1">Uncharacterized protein</fullName>
    </submittedName>
</protein>
<organism evidence="1 2">
    <name type="scientific">Sulfitobacter mediterraneus</name>
    <dbReference type="NCBI Taxonomy" id="83219"/>
    <lineage>
        <taxon>Bacteria</taxon>
        <taxon>Pseudomonadati</taxon>
        <taxon>Pseudomonadota</taxon>
        <taxon>Alphaproteobacteria</taxon>
        <taxon>Rhodobacterales</taxon>
        <taxon>Roseobacteraceae</taxon>
        <taxon>Sulfitobacter</taxon>
    </lineage>
</organism>